<dbReference type="PANTHER" id="PTHR43537:SF24">
    <property type="entry name" value="GLUCONATE OPERON TRANSCRIPTIONAL REPRESSOR"/>
    <property type="match status" value="1"/>
</dbReference>
<gene>
    <name evidence="6" type="ORF">MAE02_46860</name>
</gene>
<evidence type="ECO:0000256" key="1">
    <source>
        <dbReference type="ARBA" id="ARBA00023015"/>
    </source>
</evidence>
<sequence>MAEIKYWIVTGGLRPGDRLPQESKLLELLQSSRGTVREALKVLESQGIVEITRGANGGARVSDVSYETTSQALRNFLYFQTPTWSQVYKIREKLEPRMAEEVVGILTDEDIGALKETVAVCKLGIRGDVEPRAHRIAELEFHDILARACTDPMLRFMCRFINDLLRDLAVSDSRGIIGPRETRFASDAIHFHTELIRAYEAEDKDRVRALMADHVHDAGCIVAERENNVDRATLLVPPVDEGWSSRHKQEFRRSGLGPEPGPEDIGE</sequence>
<dbReference type="SMART" id="SM00345">
    <property type="entry name" value="HTH_GNTR"/>
    <property type="match status" value="1"/>
</dbReference>
<dbReference type="CDD" id="cd07377">
    <property type="entry name" value="WHTH_GntR"/>
    <property type="match status" value="1"/>
</dbReference>
<dbReference type="Pfam" id="PF00392">
    <property type="entry name" value="GntR"/>
    <property type="match status" value="1"/>
</dbReference>
<dbReference type="InterPro" id="IPR008920">
    <property type="entry name" value="TF_FadR/GntR_C"/>
</dbReference>
<dbReference type="InterPro" id="IPR036390">
    <property type="entry name" value="WH_DNA-bd_sf"/>
</dbReference>
<evidence type="ECO:0000313" key="6">
    <source>
        <dbReference type="EMBL" id="GEO16990.1"/>
    </source>
</evidence>
<dbReference type="InterPro" id="IPR000524">
    <property type="entry name" value="Tscrpt_reg_HTH_GntR"/>
</dbReference>
<protein>
    <submittedName>
        <fullName evidence="6">GntR family transcriptional regulator</fullName>
    </submittedName>
</protein>
<name>A0A512BYH5_9HYPH</name>
<feature type="region of interest" description="Disordered" evidence="4">
    <location>
        <begin position="245"/>
        <end position="267"/>
    </location>
</feature>
<reference evidence="6 7" key="1">
    <citation type="submission" date="2019-07" db="EMBL/GenBank/DDBJ databases">
        <title>Whole genome shotgun sequence of Microvirga aerophila NBRC 106136.</title>
        <authorList>
            <person name="Hosoyama A."/>
            <person name="Uohara A."/>
            <person name="Ohji S."/>
            <person name="Ichikawa N."/>
        </authorList>
    </citation>
    <scope>NUCLEOTIDE SEQUENCE [LARGE SCALE GENOMIC DNA]</scope>
    <source>
        <strain evidence="6 7">NBRC 106136</strain>
    </source>
</reference>
<keyword evidence="1" id="KW-0805">Transcription regulation</keyword>
<organism evidence="6 7">
    <name type="scientific">Microvirga aerophila</name>
    <dbReference type="NCBI Taxonomy" id="670291"/>
    <lineage>
        <taxon>Bacteria</taxon>
        <taxon>Pseudomonadati</taxon>
        <taxon>Pseudomonadota</taxon>
        <taxon>Alphaproteobacteria</taxon>
        <taxon>Hyphomicrobiales</taxon>
        <taxon>Methylobacteriaceae</taxon>
        <taxon>Microvirga</taxon>
    </lineage>
</organism>
<dbReference type="Pfam" id="PF07729">
    <property type="entry name" value="FCD"/>
    <property type="match status" value="1"/>
</dbReference>
<dbReference type="Gene3D" id="1.20.120.530">
    <property type="entry name" value="GntR ligand-binding domain-like"/>
    <property type="match status" value="1"/>
</dbReference>
<keyword evidence="2" id="KW-0238">DNA-binding</keyword>
<dbReference type="PRINTS" id="PR00035">
    <property type="entry name" value="HTHGNTR"/>
</dbReference>
<dbReference type="PANTHER" id="PTHR43537">
    <property type="entry name" value="TRANSCRIPTIONAL REGULATOR, GNTR FAMILY"/>
    <property type="match status" value="1"/>
</dbReference>
<dbReference type="InterPro" id="IPR036388">
    <property type="entry name" value="WH-like_DNA-bd_sf"/>
</dbReference>
<comment type="caution">
    <text evidence="6">The sequence shown here is derived from an EMBL/GenBank/DDBJ whole genome shotgun (WGS) entry which is preliminary data.</text>
</comment>
<dbReference type="PROSITE" id="PS50949">
    <property type="entry name" value="HTH_GNTR"/>
    <property type="match status" value="1"/>
</dbReference>
<dbReference type="AlphaFoldDB" id="A0A512BYH5"/>
<proteinExistence type="predicted"/>
<dbReference type="GO" id="GO:0003700">
    <property type="term" value="F:DNA-binding transcription factor activity"/>
    <property type="evidence" value="ECO:0007669"/>
    <property type="project" value="InterPro"/>
</dbReference>
<dbReference type="EMBL" id="BJYU01000084">
    <property type="protein sequence ID" value="GEO16990.1"/>
    <property type="molecule type" value="Genomic_DNA"/>
</dbReference>
<evidence type="ECO:0000259" key="5">
    <source>
        <dbReference type="PROSITE" id="PS50949"/>
    </source>
</evidence>
<dbReference type="InterPro" id="IPR011711">
    <property type="entry name" value="GntR_C"/>
</dbReference>
<evidence type="ECO:0000256" key="4">
    <source>
        <dbReference type="SAM" id="MobiDB-lite"/>
    </source>
</evidence>
<keyword evidence="3" id="KW-0804">Transcription</keyword>
<dbReference type="Proteomes" id="UP000321085">
    <property type="component" value="Unassembled WGS sequence"/>
</dbReference>
<dbReference type="Gene3D" id="1.10.10.10">
    <property type="entry name" value="Winged helix-like DNA-binding domain superfamily/Winged helix DNA-binding domain"/>
    <property type="match status" value="1"/>
</dbReference>
<dbReference type="GO" id="GO:0003677">
    <property type="term" value="F:DNA binding"/>
    <property type="evidence" value="ECO:0007669"/>
    <property type="project" value="UniProtKB-KW"/>
</dbReference>
<dbReference type="SMART" id="SM00895">
    <property type="entry name" value="FCD"/>
    <property type="match status" value="1"/>
</dbReference>
<evidence type="ECO:0000256" key="3">
    <source>
        <dbReference type="ARBA" id="ARBA00023163"/>
    </source>
</evidence>
<evidence type="ECO:0000256" key="2">
    <source>
        <dbReference type="ARBA" id="ARBA00023125"/>
    </source>
</evidence>
<evidence type="ECO:0000313" key="7">
    <source>
        <dbReference type="Proteomes" id="UP000321085"/>
    </source>
</evidence>
<dbReference type="SUPFAM" id="SSF46785">
    <property type="entry name" value="Winged helix' DNA-binding domain"/>
    <property type="match status" value="1"/>
</dbReference>
<keyword evidence="7" id="KW-1185">Reference proteome</keyword>
<feature type="domain" description="HTH gntR-type" evidence="5">
    <location>
        <begin position="1"/>
        <end position="64"/>
    </location>
</feature>
<accession>A0A512BYH5</accession>
<dbReference type="SUPFAM" id="SSF48008">
    <property type="entry name" value="GntR ligand-binding domain-like"/>
    <property type="match status" value="1"/>
</dbReference>